<keyword evidence="1" id="KW-1133">Transmembrane helix</keyword>
<dbReference type="AlphaFoldDB" id="A0A6G5AFJ5"/>
<evidence type="ECO:0000256" key="1">
    <source>
        <dbReference type="SAM" id="Phobius"/>
    </source>
</evidence>
<reference evidence="2" key="1">
    <citation type="submission" date="2020-03" db="EMBL/GenBank/DDBJ databases">
        <title>A transcriptome and proteome of the tick Rhipicephalus microplus shaped by the genetic composition of its hosts and developmental stage.</title>
        <authorList>
            <person name="Garcia G.R."/>
            <person name="Ribeiro J.M.C."/>
            <person name="Maruyama S.R."/>
            <person name="Gardinasse L.G."/>
            <person name="Nelson K."/>
            <person name="Ferreira B.R."/>
            <person name="Andrade T.G."/>
            <person name="Santos I.K.F.M."/>
        </authorList>
    </citation>
    <scope>NUCLEOTIDE SEQUENCE</scope>
    <source>
        <strain evidence="2">NSGR</strain>
        <tissue evidence="2">Salivary glands</tissue>
    </source>
</reference>
<evidence type="ECO:0000313" key="2">
    <source>
        <dbReference type="EMBL" id="NIE49762.1"/>
    </source>
</evidence>
<keyword evidence="1" id="KW-0812">Transmembrane</keyword>
<accession>A0A6G5AFJ5</accession>
<organism evidence="2">
    <name type="scientific">Rhipicephalus microplus</name>
    <name type="common">Cattle tick</name>
    <name type="synonym">Boophilus microplus</name>
    <dbReference type="NCBI Taxonomy" id="6941"/>
    <lineage>
        <taxon>Eukaryota</taxon>
        <taxon>Metazoa</taxon>
        <taxon>Ecdysozoa</taxon>
        <taxon>Arthropoda</taxon>
        <taxon>Chelicerata</taxon>
        <taxon>Arachnida</taxon>
        <taxon>Acari</taxon>
        <taxon>Parasitiformes</taxon>
        <taxon>Ixodida</taxon>
        <taxon>Ixodoidea</taxon>
        <taxon>Ixodidae</taxon>
        <taxon>Rhipicephalinae</taxon>
        <taxon>Rhipicephalus</taxon>
        <taxon>Boophilus</taxon>
    </lineage>
</organism>
<name>A0A6G5AFJ5_RHIMP</name>
<keyword evidence="1" id="KW-0472">Membrane</keyword>
<sequence length="203" mass="22983">MHKKIMQFGHRCQPRQHATAQHLLVAHVQAFVTLCYLHYACTKTITSVYERLPVIMLLKKRLVWPPSYKRDACPGCEEEDPWEDDKKKRDKEIHDDWIFVSLGIGCVGISAALHAAFSCSMTSLVGSGFLTLVSACFSFEGSKVSMPSIICLCSFSDSMSSFFGEAHFLLRVRVLHARLLKLLHTFQKAVVDLLLLHIFLGRK</sequence>
<feature type="transmembrane region" description="Helical" evidence="1">
    <location>
        <begin position="97"/>
        <end position="117"/>
    </location>
</feature>
<proteinExistence type="predicted"/>
<protein>
    <submittedName>
        <fullName evidence="2">Putative conserved plasma membrane protein</fullName>
    </submittedName>
</protein>
<dbReference type="EMBL" id="GIKN01007489">
    <property type="protein sequence ID" value="NIE49762.1"/>
    <property type="molecule type" value="Transcribed_RNA"/>
</dbReference>